<dbReference type="SMART" id="SM00717">
    <property type="entry name" value="SANT"/>
    <property type="match status" value="2"/>
</dbReference>
<organism evidence="6 7">
    <name type="scientific">Litomosoides sigmodontis</name>
    <name type="common">Filarial nematode worm</name>
    <dbReference type="NCBI Taxonomy" id="42156"/>
    <lineage>
        <taxon>Eukaryota</taxon>
        <taxon>Metazoa</taxon>
        <taxon>Ecdysozoa</taxon>
        <taxon>Nematoda</taxon>
        <taxon>Chromadorea</taxon>
        <taxon>Rhabditida</taxon>
        <taxon>Spirurina</taxon>
        <taxon>Spiruromorpha</taxon>
        <taxon>Filarioidea</taxon>
        <taxon>Onchocercidae</taxon>
        <taxon>Litomosoides</taxon>
    </lineage>
</organism>
<dbReference type="EMBL" id="UYRX01001426">
    <property type="protein sequence ID" value="VDK89607.1"/>
    <property type="molecule type" value="Genomic_DNA"/>
</dbReference>
<proteinExistence type="predicted"/>
<feature type="region of interest" description="Disordered" evidence="4">
    <location>
        <begin position="23"/>
        <end position="47"/>
    </location>
</feature>
<gene>
    <name evidence="6" type="ORF">NLS_LOCUS9202</name>
</gene>
<evidence type="ECO:0000256" key="4">
    <source>
        <dbReference type="SAM" id="MobiDB-lite"/>
    </source>
</evidence>
<dbReference type="InterPro" id="IPR001005">
    <property type="entry name" value="SANT/Myb"/>
</dbReference>
<dbReference type="PANTHER" id="PTHR43999">
    <property type="entry name" value="DNAJ HOMOLOG SUBFAMILY C MEMBER 2"/>
    <property type="match status" value="1"/>
</dbReference>
<dbReference type="PROSITE" id="PS50090">
    <property type="entry name" value="MYB_LIKE"/>
    <property type="match status" value="1"/>
</dbReference>
<dbReference type="Pfam" id="PF23082">
    <property type="entry name" value="Myb_DNA-binding_2"/>
    <property type="match status" value="2"/>
</dbReference>
<dbReference type="PANTHER" id="PTHR43999:SF1">
    <property type="entry name" value="DNAJ HOMOLOG SUBFAMILY C MEMBER 2"/>
    <property type="match status" value="1"/>
</dbReference>
<dbReference type="GO" id="GO:0006450">
    <property type="term" value="P:regulation of translational fidelity"/>
    <property type="evidence" value="ECO:0007669"/>
    <property type="project" value="InterPro"/>
</dbReference>
<dbReference type="GO" id="GO:0030544">
    <property type="term" value="F:Hsp70 protein binding"/>
    <property type="evidence" value="ECO:0007669"/>
    <property type="project" value="InterPro"/>
</dbReference>
<dbReference type="OMA" id="WENIANY"/>
<keyword evidence="7" id="KW-1185">Reference proteome</keyword>
<accession>A0A3P6TUS6</accession>
<comment type="subcellular location">
    <subcellularLocation>
        <location evidence="1">Nucleus</location>
    </subcellularLocation>
</comment>
<dbReference type="Gene3D" id="1.10.8.840">
    <property type="entry name" value="Ribosome-associated complex head domain"/>
    <property type="match status" value="1"/>
</dbReference>
<dbReference type="InterPro" id="IPR044634">
    <property type="entry name" value="Zuotin/DnaJC2"/>
</dbReference>
<dbReference type="GO" id="GO:0005829">
    <property type="term" value="C:cytosol"/>
    <property type="evidence" value="ECO:0007669"/>
    <property type="project" value="TreeGrafter"/>
</dbReference>
<dbReference type="InterPro" id="IPR032003">
    <property type="entry name" value="RAC_head"/>
</dbReference>
<evidence type="ECO:0000313" key="6">
    <source>
        <dbReference type="EMBL" id="VDK89607.1"/>
    </source>
</evidence>
<evidence type="ECO:0000256" key="2">
    <source>
        <dbReference type="ARBA" id="ARBA00022490"/>
    </source>
</evidence>
<dbReference type="Proteomes" id="UP000277928">
    <property type="component" value="Unassembled WGS sequence"/>
</dbReference>
<name>A0A3P6TUS6_LITSI</name>
<keyword evidence="2" id="KW-0963">Cytoplasm</keyword>
<dbReference type="AlphaFoldDB" id="A0A3P6TUS6"/>
<dbReference type="STRING" id="42156.A0A3P6TUS6"/>
<dbReference type="GO" id="GO:0051083">
    <property type="term" value="P:'de novo' cotranslational protein folding"/>
    <property type="evidence" value="ECO:0007669"/>
    <property type="project" value="InterPro"/>
</dbReference>
<evidence type="ECO:0000313" key="7">
    <source>
        <dbReference type="Proteomes" id="UP000277928"/>
    </source>
</evidence>
<dbReference type="GO" id="GO:0043022">
    <property type="term" value="F:ribosome binding"/>
    <property type="evidence" value="ECO:0007669"/>
    <property type="project" value="InterPro"/>
</dbReference>
<evidence type="ECO:0000259" key="5">
    <source>
        <dbReference type="PROSITE" id="PS50090"/>
    </source>
</evidence>
<dbReference type="SUPFAM" id="SSF46689">
    <property type="entry name" value="Homeodomain-like"/>
    <property type="match status" value="2"/>
</dbReference>
<dbReference type="Pfam" id="PF16717">
    <property type="entry name" value="RAC_head"/>
    <property type="match status" value="1"/>
</dbReference>
<sequence length="315" mass="37219">MKRIRNLVEIAYRKDPRIAMFKEQEKLKKENQRNERRKALEEKKAEDERKKLEIELENKKVEEEKLEKERQQRAYEKRIKEQQKKLLGEARRKLRRTAEGKNYWDADVSSKLSCLEAIEYVCLRFDAVQLNEITAKLELLSNITEAMSVLNVQIHEEITKNETKNEVPQNTTDNASNWTSDEITLLVKATNLYPAGTTRRWSEITNYINEHCESKNAKKKTEKDILIQVKTLKSLTNAQDQKKVKDILLNSAKKSELEWKAEEQKLLEAALRKFASTDPNRWENIANYVGKSKKDCIRRFKYLAEVVKNKKQQLY</sequence>
<dbReference type="InterPro" id="IPR009057">
    <property type="entry name" value="Homeodomain-like_sf"/>
</dbReference>
<dbReference type="GO" id="GO:0005634">
    <property type="term" value="C:nucleus"/>
    <property type="evidence" value="ECO:0007669"/>
    <property type="project" value="UniProtKB-SubCell"/>
</dbReference>
<dbReference type="InterPro" id="IPR042569">
    <property type="entry name" value="RAC_head_sf"/>
</dbReference>
<reference evidence="6 7" key="1">
    <citation type="submission" date="2018-08" db="EMBL/GenBank/DDBJ databases">
        <authorList>
            <person name="Laetsch R D."/>
            <person name="Stevens L."/>
            <person name="Kumar S."/>
            <person name="Blaxter L. M."/>
        </authorList>
    </citation>
    <scope>NUCLEOTIDE SEQUENCE [LARGE SCALE GENOMIC DNA]</scope>
</reference>
<evidence type="ECO:0000256" key="1">
    <source>
        <dbReference type="ARBA" id="ARBA00004123"/>
    </source>
</evidence>
<protein>
    <recommendedName>
        <fullName evidence="5">Myb-like domain-containing protein</fullName>
    </recommendedName>
</protein>
<dbReference type="Gene3D" id="1.10.10.60">
    <property type="entry name" value="Homeodomain-like"/>
    <property type="match status" value="2"/>
</dbReference>
<dbReference type="OrthoDB" id="1690618at2759"/>
<feature type="domain" description="Myb-like" evidence="5">
    <location>
        <begin position="251"/>
        <end position="304"/>
    </location>
</feature>
<keyword evidence="3" id="KW-0143">Chaperone</keyword>
<dbReference type="CDD" id="cd00167">
    <property type="entry name" value="SANT"/>
    <property type="match status" value="1"/>
</dbReference>
<evidence type="ECO:0000256" key="3">
    <source>
        <dbReference type="ARBA" id="ARBA00023186"/>
    </source>
</evidence>